<keyword evidence="2" id="KW-1185">Reference proteome</keyword>
<dbReference type="AlphaFoldDB" id="A0A0D9WAD2"/>
<dbReference type="Proteomes" id="UP000032180">
    <property type="component" value="Chromosome 4"/>
</dbReference>
<dbReference type="EnsemblPlants" id="LPERR04G23160.1">
    <property type="protein sequence ID" value="LPERR04G23160.1"/>
    <property type="gene ID" value="LPERR04G23160"/>
</dbReference>
<evidence type="ECO:0000313" key="2">
    <source>
        <dbReference type="Proteomes" id="UP000032180"/>
    </source>
</evidence>
<dbReference type="HOGENOM" id="CLU_173627_0_0_1"/>
<dbReference type="Gramene" id="LPERR04G23160.1">
    <property type="protein sequence ID" value="LPERR04G23160.1"/>
    <property type="gene ID" value="LPERR04G23160"/>
</dbReference>
<accession>A0A0D9WAD2</accession>
<reference evidence="2" key="2">
    <citation type="submission" date="2013-12" db="EMBL/GenBank/DDBJ databases">
        <authorList>
            <person name="Yu Y."/>
            <person name="Lee S."/>
            <person name="de Baynast K."/>
            <person name="Wissotski M."/>
            <person name="Liu L."/>
            <person name="Talag J."/>
            <person name="Goicoechea J."/>
            <person name="Angelova A."/>
            <person name="Jetty R."/>
            <person name="Kudrna D."/>
            <person name="Golser W."/>
            <person name="Rivera L."/>
            <person name="Zhang J."/>
            <person name="Wing R."/>
        </authorList>
    </citation>
    <scope>NUCLEOTIDE SEQUENCE</scope>
</reference>
<evidence type="ECO:0000313" key="1">
    <source>
        <dbReference type="EnsemblPlants" id="LPERR04G23160.1"/>
    </source>
</evidence>
<protein>
    <submittedName>
        <fullName evidence="1">Uncharacterized protein</fullName>
    </submittedName>
</protein>
<dbReference type="eggNOG" id="ENOG502R3SI">
    <property type="taxonomic scope" value="Eukaryota"/>
</dbReference>
<organism evidence="1 2">
    <name type="scientific">Leersia perrieri</name>
    <dbReference type="NCBI Taxonomy" id="77586"/>
    <lineage>
        <taxon>Eukaryota</taxon>
        <taxon>Viridiplantae</taxon>
        <taxon>Streptophyta</taxon>
        <taxon>Embryophyta</taxon>
        <taxon>Tracheophyta</taxon>
        <taxon>Spermatophyta</taxon>
        <taxon>Magnoliopsida</taxon>
        <taxon>Liliopsida</taxon>
        <taxon>Poales</taxon>
        <taxon>Poaceae</taxon>
        <taxon>BOP clade</taxon>
        <taxon>Oryzoideae</taxon>
        <taxon>Oryzeae</taxon>
        <taxon>Oryzinae</taxon>
        <taxon>Leersia</taxon>
    </lineage>
</organism>
<reference evidence="1 2" key="1">
    <citation type="submission" date="2012-08" db="EMBL/GenBank/DDBJ databases">
        <title>Oryza genome evolution.</title>
        <authorList>
            <person name="Wing R.A."/>
        </authorList>
    </citation>
    <scope>NUCLEOTIDE SEQUENCE</scope>
</reference>
<name>A0A0D9WAD2_9ORYZ</name>
<reference evidence="1" key="3">
    <citation type="submission" date="2015-04" db="UniProtKB">
        <authorList>
            <consortium name="EnsemblPlants"/>
        </authorList>
    </citation>
    <scope>IDENTIFICATION</scope>
</reference>
<proteinExistence type="predicted"/>
<sequence>MAIHVVLLAVPAATTVAAAGGGLLQVFIQYSFLVWPFNLVLPLARHLPRVCAALRGAAAFVAGELRTIMSGHRRVTLGGGYGSSPPSSLSPAARRSREELVANTMIALVGISY</sequence>